<dbReference type="Pfam" id="PF07006">
    <property type="entry name" value="DUF1310"/>
    <property type="match status" value="1"/>
</dbReference>
<protein>
    <submittedName>
        <fullName evidence="1">DUF1310 family protein</fullName>
    </submittedName>
</protein>
<evidence type="ECO:0000313" key="2">
    <source>
        <dbReference type="Proteomes" id="UP000509459"/>
    </source>
</evidence>
<dbReference type="InterPro" id="IPR010738">
    <property type="entry name" value="DUF1310"/>
</dbReference>
<gene>
    <name evidence="1" type="ORF">FOC72_06605</name>
</gene>
<sequence length="128" mass="14438">MKKFFVIFLSIITISSSMLLGSCSLLNNRSEKEEMLQIAKGKKAQRAIEELLRQEDSKALTEEGIIKEYSINKDELEYNPMGGLIIELIINDDPELTIKTTLMEESDGKLEHTGYVISGELAKKLRGE</sequence>
<dbReference type="RefSeq" id="WP_002896055.1">
    <property type="nucleotide sequence ID" value="NZ_CP054570.1"/>
</dbReference>
<evidence type="ECO:0000313" key="1">
    <source>
        <dbReference type="EMBL" id="QKQ44226.1"/>
    </source>
</evidence>
<proteinExistence type="predicted"/>
<organism evidence="1 2">
    <name type="scientific">Streptococcus sanguinis</name>
    <dbReference type="NCBI Taxonomy" id="1305"/>
    <lineage>
        <taxon>Bacteria</taxon>
        <taxon>Bacillati</taxon>
        <taxon>Bacillota</taxon>
        <taxon>Bacilli</taxon>
        <taxon>Lactobacillales</taxon>
        <taxon>Streptococcaceae</taxon>
        <taxon>Streptococcus</taxon>
    </lineage>
</organism>
<dbReference type="Proteomes" id="UP000509459">
    <property type="component" value="Chromosome"/>
</dbReference>
<dbReference type="PROSITE" id="PS51257">
    <property type="entry name" value="PROKAR_LIPOPROTEIN"/>
    <property type="match status" value="1"/>
</dbReference>
<dbReference type="EMBL" id="CP054570">
    <property type="protein sequence ID" value="QKQ44226.1"/>
    <property type="molecule type" value="Genomic_DNA"/>
</dbReference>
<name>A0A859ER49_STRSA</name>
<dbReference type="AlphaFoldDB" id="A0A859ER49"/>
<accession>A0A859ER49</accession>
<reference evidence="1 2" key="1">
    <citation type="submission" date="2020-05" db="EMBL/GenBank/DDBJ databases">
        <title>FDA dAtabase for Regulatory Grade micrObial Sequences (FDA-ARGOS): Supporting development and validation of Infectious Disease Dx tests.</title>
        <authorList>
            <person name="Bojja K."/>
            <person name="Kessler A."/>
            <person name="Tallon L."/>
            <person name="Sadzewicz L."/>
            <person name="Zhao X."/>
            <person name="Vavikolanu K."/>
            <person name="Mehta A."/>
            <person name="Aluvathingal J."/>
            <person name="Nadendla S."/>
            <person name="Myers T."/>
            <person name="Yan Y."/>
            <person name="Sichtig H."/>
        </authorList>
    </citation>
    <scope>NUCLEOTIDE SEQUENCE [LARGE SCALE GENOMIC DNA]</scope>
    <source>
        <strain evidence="1 2">FDAARGOS_770</strain>
    </source>
</reference>